<name>A0A1X0QNI0_RHIZD</name>
<dbReference type="Proteomes" id="UP000242414">
    <property type="component" value="Unassembled WGS sequence"/>
</dbReference>
<proteinExistence type="inferred from homology"/>
<dbReference type="GO" id="GO:0005198">
    <property type="term" value="F:structural molecule activity"/>
    <property type="evidence" value="ECO:0007669"/>
    <property type="project" value="InterPro"/>
</dbReference>
<dbReference type="VEuPathDB" id="FungiDB:BCV72DRAFT_79809"/>
<evidence type="ECO:0000256" key="1">
    <source>
        <dbReference type="ARBA" id="ARBA00004180"/>
    </source>
</evidence>
<dbReference type="AlphaFoldDB" id="A0A1X0QNI0"/>
<organism evidence="8">
    <name type="scientific">Rhizopus microsporus var. microsporus</name>
    <dbReference type="NCBI Taxonomy" id="86635"/>
    <lineage>
        <taxon>Eukaryota</taxon>
        <taxon>Fungi</taxon>
        <taxon>Fungi incertae sedis</taxon>
        <taxon>Mucoromycota</taxon>
        <taxon>Mucoromycotina</taxon>
        <taxon>Mucoromycetes</taxon>
        <taxon>Mucorales</taxon>
        <taxon>Mucorineae</taxon>
        <taxon>Rhizopodaceae</taxon>
        <taxon>Rhizopus</taxon>
    </lineage>
</organism>
<comment type="similarity">
    <text evidence="2 6">Belongs to the clathrin light chain family.</text>
</comment>
<dbReference type="GO" id="GO:0032050">
    <property type="term" value="F:clathrin heavy chain binding"/>
    <property type="evidence" value="ECO:0007669"/>
    <property type="project" value="TreeGrafter"/>
</dbReference>
<evidence type="ECO:0000256" key="2">
    <source>
        <dbReference type="ARBA" id="ARBA00005263"/>
    </source>
</evidence>
<dbReference type="EMBL" id="KV922153">
    <property type="protein sequence ID" value="ORE01306.1"/>
    <property type="molecule type" value="Genomic_DNA"/>
</dbReference>
<dbReference type="GO" id="GO:0006886">
    <property type="term" value="P:intracellular protein transport"/>
    <property type="evidence" value="ECO:0007669"/>
    <property type="project" value="InterPro"/>
</dbReference>
<evidence type="ECO:0000256" key="5">
    <source>
        <dbReference type="ARBA" id="ARBA00023329"/>
    </source>
</evidence>
<dbReference type="PANTHER" id="PTHR10639:SF7">
    <property type="entry name" value="CLATHRIN LIGHT CHAIN"/>
    <property type="match status" value="1"/>
</dbReference>
<keyword evidence="4 6" id="KW-0168">Coated pit</keyword>
<evidence type="ECO:0000256" key="4">
    <source>
        <dbReference type="ARBA" id="ARBA00023176"/>
    </source>
</evidence>
<feature type="compositionally biased region" description="Polar residues" evidence="7">
    <location>
        <begin position="36"/>
        <end position="74"/>
    </location>
</feature>
<feature type="region of interest" description="Disordered" evidence="7">
    <location>
        <begin position="30"/>
        <end position="74"/>
    </location>
</feature>
<sequence length="222" mass="25179">MSDFGDFNTPSEDPTADFLARERAALGEDADLFNTEPIQSPAVTNLMTPSTLPMSPSVFTEPTPTMSTPPVDNTYSSFEAEFPKAEELETSQAFYKALLPEEEPETVRQWREKQAEVIAERDAVSSKKKEDLVKQAREEIDKFYEDYNDKKQRAIEENRAREESTEKNRENISSSSNVWERVVSEVDIKSAKTGYHTRDVSRMKELLLDLRKDTSAPGNVVA</sequence>
<comment type="function">
    <text evidence="6">Clathrin is the major protein of the polyhedral coat of coated pits and vesicles.</text>
</comment>
<dbReference type="PANTHER" id="PTHR10639">
    <property type="entry name" value="CLATHRIN LIGHT CHAIN"/>
    <property type="match status" value="1"/>
</dbReference>
<feature type="region of interest" description="Disordered" evidence="7">
    <location>
        <begin position="155"/>
        <end position="177"/>
    </location>
</feature>
<dbReference type="GO" id="GO:0030130">
    <property type="term" value="C:clathrin coat of trans-Golgi network vesicle"/>
    <property type="evidence" value="ECO:0007669"/>
    <property type="project" value="InterPro"/>
</dbReference>
<protein>
    <recommendedName>
        <fullName evidence="6">Clathrin light chain</fullName>
    </recommendedName>
</protein>
<dbReference type="GO" id="GO:0030132">
    <property type="term" value="C:clathrin coat of coated pit"/>
    <property type="evidence" value="ECO:0007669"/>
    <property type="project" value="InterPro"/>
</dbReference>
<dbReference type="InterPro" id="IPR000996">
    <property type="entry name" value="Clathrin_L-chain"/>
</dbReference>
<dbReference type="Pfam" id="PF01086">
    <property type="entry name" value="Clathrin_lg_ch"/>
    <property type="match status" value="1"/>
</dbReference>
<feature type="compositionally biased region" description="Basic and acidic residues" evidence="7">
    <location>
        <begin position="155"/>
        <end position="170"/>
    </location>
</feature>
<dbReference type="OrthoDB" id="5512at2759"/>
<comment type="subcellular location">
    <subcellularLocation>
        <location evidence="1 6">Cytoplasmic vesicle membrane</location>
        <topology evidence="1 6">Peripheral membrane protein</topology>
        <orientation evidence="1 6">Cytoplasmic side</orientation>
    </subcellularLocation>
    <subcellularLocation>
        <location evidence="6">Membrane</location>
        <location evidence="6">Coated pit</location>
        <topology evidence="6">Peripheral membrane protein</topology>
        <orientation evidence="6">Cytoplasmic side</orientation>
    </subcellularLocation>
    <text evidence="6">Cytoplasmic face of coated pits and vesicles.</text>
</comment>
<dbReference type="GO" id="GO:0072583">
    <property type="term" value="P:clathrin-dependent endocytosis"/>
    <property type="evidence" value="ECO:0007669"/>
    <property type="project" value="TreeGrafter"/>
</dbReference>
<reference evidence="8" key="1">
    <citation type="journal article" date="2016" name="Proc. Natl. Acad. Sci. U.S.A.">
        <title>Lipid metabolic changes in an early divergent fungus govern the establishment of a mutualistic symbiosis with endobacteria.</title>
        <authorList>
            <person name="Lastovetsky O.A."/>
            <person name="Gaspar M.L."/>
            <person name="Mondo S.J."/>
            <person name="LaButti K.M."/>
            <person name="Sandor L."/>
            <person name="Grigoriev I.V."/>
            <person name="Henry S.A."/>
            <person name="Pawlowska T.E."/>
        </authorList>
    </citation>
    <scope>NUCLEOTIDE SEQUENCE [LARGE SCALE GENOMIC DNA]</scope>
    <source>
        <strain evidence="8">ATCC 52814</strain>
    </source>
</reference>
<evidence type="ECO:0000256" key="6">
    <source>
        <dbReference type="RuleBase" id="RU363137"/>
    </source>
</evidence>
<gene>
    <name evidence="8" type="ORF">BCV72DRAFT_79809</name>
</gene>
<keyword evidence="3 6" id="KW-0472">Membrane</keyword>
<keyword evidence="5 6" id="KW-0968">Cytoplasmic vesicle</keyword>
<accession>A0A1X0QNI0</accession>
<evidence type="ECO:0000313" key="8">
    <source>
        <dbReference type="EMBL" id="ORE01306.1"/>
    </source>
</evidence>
<evidence type="ECO:0000256" key="3">
    <source>
        <dbReference type="ARBA" id="ARBA00023136"/>
    </source>
</evidence>
<evidence type="ECO:0000256" key="7">
    <source>
        <dbReference type="SAM" id="MobiDB-lite"/>
    </source>
</evidence>